<dbReference type="SUPFAM" id="SSF144232">
    <property type="entry name" value="HIT/MYND zinc finger-like"/>
    <property type="match status" value="1"/>
</dbReference>
<dbReference type="Proteomes" id="UP000001798">
    <property type="component" value="Chromosome 16"/>
</dbReference>
<reference evidence="6 7" key="2">
    <citation type="journal article" date="2012" name="Eukaryot. Cell">
        <title>Genome update of Botrytis cinerea strains B05.10 and T4.</title>
        <authorList>
            <person name="Staats M."/>
            <person name="van Kan J.A."/>
        </authorList>
    </citation>
    <scope>NUCLEOTIDE SEQUENCE [LARGE SCALE GENOMIC DNA]</scope>
    <source>
        <strain evidence="6 7">B05.10</strain>
    </source>
</reference>
<dbReference type="Pfam" id="PF01753">
    <property type="entry name" value="zf-MYND"/>
    <property type="match status" value="1"/>
</dbReference>
<dbReference type="EMBL" id="CP009820">
    <property type="protein sequence ID" value="ATZ58450.1"/>
    <property type="molecule type" value="Genomic_DNA"/>
</dbReference>
<evidence type="ECO:0000313" key="6">
    <source>
        <dbReference type="EMBL" id="ATZ58450.1"/>
    </source>
</evidence>
<dbReference type="KEGG" id="bfu:BCIN_16g02270"/>
<sequence>MAITMCAVCGECDGKILRCSRCHSREYCGKDCQTQDWPTHKKSCKRQNFILRVDLCPSYLTNPRVTRTLSCPANASFADLHEALQIAFGWKDCHLHEFEVLNHSESMGDKFSASSRATLLRISPSNILEEAQDDQNKCSSETLLNQILDGELTRGKTILYRYDFGDDWEHVMVCGGRADPTENFELLGGEGHGCAEDVGGSYGWIKLIEAYDSNNPTKDQRETMDWFEEEAHNKDSYGLRGAAKYTWDKEKLNTALKELNTSALSGDASSILLISLGKEFWFDGMYADMIAKLRTKATVREVTDSMSAMKHVKKSIENYSTIIVTDAVFMQPIYHAINRELIGYVKSGGKVIFGFMVPNLAEPPTFEKFFSSSGWGLNWKFGTYTRDTYEVNSQAHLTGLCQATLKSYSMKALSLQNAKPQDRVYAGPDGARDQSPAIFAKYERSGAKQGYVGWLGDVNTEEGTTTLLLAMCGF</sequence>
<dbReference type="GeneID" id="5433876"/>
<dbReference type="SUPFAM" id="SSF159941">
    <property type="entry name" value="MM3350-like"/>
    <property type="match status" value="1"/>
</dbReference>
<evidence type="ECO:0000259" key="5">
    <source>
        <dbReference type="PROSITE" id="PS50865"/>
    </source>
</evidence>
<gene>
    <name evidence="6" type="ORF">BCIN_16g02270</name>
</gene>
<dbReference type="InterPro" id="IPR012912">
    <property type="entry name" value="Plasmid_pRiA4b_Orf3-like"/>
</dbReference>
<accession>A0A384K6J1</accession>
<feature type="domain" description="MYND-type" evidence="5">
    <location>
        <begin position="6"/>
        <end position="44"/>
    </location>
</feature>
<proteinExistence type="predicted"/>
<evidence type="ECO:0000256" key="2">
    <source>
        <dbReference type="ARBA" id="ARBA00022771"/>
    </source>
</evidence>
<dbReference type="VEuPathDB" id="FungiDB:Bcin16g02270"/>
<dbReference type="PROSITE" id="PS50865">
    <property type="entry name" value="ZF_MYND_2"/>
    <property type="match status" value="1"/>
</dbReference>
<dbReference type="PANTHER" id="PTHR41878:SF1">
    <property type="entry name" value="TNPR PROTEIN"/>
    <property type="match status" value="1"/>
</dbReference>
<keyword evidence="1" id="KW-0479">Metal-binding</keyword>
<dbReference type="Gene3D" id="3.10.290.30">
    <property type="entry name" value="MM3350-like"/>
    <property type="match status" value="1"/>
</dbReference>
<dbReference type="PROSITE" id="PS01360">
    <property type="entry name" value="ZF_MYND_1"/>
    <property type="match status" value="1"/>
</dbReference>
<dbReference type="InterPro" id="IPR024047">
    <property type="entry name" value="MM3350-like_sf"/>
</dbReference>
<evidence type="ECO:0000256" key="1">
    <source>
        <dbReference type="ARBA" id="ARBA00022723"/>
    </source>
</evidence>
<evidence type="ECO:0000256" key="4">
    <source>
        <dbReference type="PROSITE-ProRule" id="PRU00134"/>
    </source>
</evidence>
<dbReference type="OrthoDB" id="245563at2759"/>
<dbReference type="PANTHER" id="PTHR41878">
    <property type="entry name" value="LEXA REPRESSOR-RELATED"/>
    <property type="match status" value="1"/>
</dbReference>
<dbReference type="AlphaFoldDB" id="A0A384K6J1"/>
<dbReference type="InterPro" id="IPR002893">
    <property type="entry name" value="Znf_MYND"/>
</dbReference>
<dbReference type="RefSeq" id="XP_024553791.1">
    <property type="nucleotide sequence ID" value="XM_024697974.1"/>
</dbReference>
<organism evidence="6 7">
    <name type="scientific">Botryotinia fuckeliana (strain B05.10)</name>
    <name type="common">Noble rot fungus</name>
    <name type="synonym">Botrytis cinerea</name>
    <dbReference type="NCBI Taxonomy" id="332648"/>
    <lineage>
        <taxon>Eukaryota</taxon>
        <taxon>Fungi</taxon>
        <taxon>Dikarya</taxon>
        <taxon>Ascomycota</taxon>
        <taxon>Pezizomycotina</taxon>
        <taxon>Leotiomycetes</taxon>
        <taxon>Helotiales</taxon>
        <taxon>Sclerotiniaceae</taxon>
        <taxon>Botrytis</taxon>
    </lineage>
</organism>
<dbReference type="GO" id="GO:0008270">
    <property type="term" value="F:zinc ion binding"/>
    <property type="evidence" value="ECO:0007669"/>
    <property type="project" value="UniProtKB-KW"/>
</dbReference>
<evidence type="ECO:0000256" key="3">
    <source>
        <dbReference type="ARBA" id="ARBA00022833"/>
    </source>
</evidence>
<keyword evidence="7" id="KW-1185">Reference proteome</keyword>
<name>A0A384K6J1_BOTFB</name>
<evidence type="ECO:0000313" key="7">
    <source>
        <dbReference type="Proteomes" id="UP000001798"/>
    </source>
</evidence>
<reference evidence="6 7" key="1">
    <citation type="journal article" date="2011" name="PLoS Genet.">
        <title>Genomic analysis of the necrotrophic fungal pathogens Sclerotinia sclerotiorum and Botrytis cinerea.</title>
        <authorList>
            <person name="Amselem J."/>
            <person name="Cuomo C.A."/>
            <person name="van Kan J.A."/>
            <person name="Viaud M."/>
            <person name="Benito E.P."/>
            <person name="Couloux A."/>
            <person name="Coutinho P.M."/>
            <person name="de Vries R.P."/>
            <person name="Dyer P.S."/>
            <person name="Fillinger S."/>
            <person name="Fournier E."/>
            <person name="Gout L."/>
            <person name="Hahn M."/>
            <person name="Kohn L."/>
            <person name="Lapalu N."/>
            <person name="Plummer K.M."/>
            <person name="Pradier J.M."/>
            <person name="Quevillon E."/>
            <person name="Sharon A."/>
            <person name="Simon A."/>
            <person name="ten Have A."/>
            <person name="Tudzynski B."/>
            <person name="Tudzynski P."/>
            <person name="Wincker P."/>
            <person name="Andrew M."/>
            <person name="Anthouard V."/>
            <person name="Beever R.E."/>
            <person name="Beffa R."/>
            <person name="Benoit I."/>
            <person name="Bouzid O."/>
            <person name="Brault B."/>
            <person name="Chen Z."/>
            <person name="Choquer M."/>
            <person name="Collemare J."/>
            <person name="Cotton P."/>
            <person name="Danchin E.G."/>
            <person name="Da Silva C."/>
            <person name="Gautier A."/>
            <person name="Giraud C."/>
            <person name="Giraud T."/>
            <person name="Gonzalez C."/>
            <person name="Grossetete S."/>
            <person name="Guldener U."/>
            <person name="Henrissat B."/>
            <person name="Howlett B.J."/>
            <person name="Kodira C."/>
            <person name="Kretschmer M."/>
            <person name="Lappartient A."/>
            <person name="Leroch M."/>
            <person name="Levis C."/>
            <person name="Mauceli E."/>
            <person name="Neuveglise C."/>
            <person name="Oeser B."/>
            <person name="Pearson M."/>
            <person name="Poulain J."/>
            <person name="Poussereau N."/>
            <person name="Quesneville H."/>
            <person name="Rascle C."/>
            <person name="Schumacher J."/>
            <person name="Segurens B."/>
            <person name="Sexton A."/>
            <person name="Silva E."/>
            <person name="Sirven C."/>
            <person name="Soanes D.M."/>
            <person name="Talbot N.J."/>
            <person name="Templeton M."/>
            <person name="Yandava C."/>
            <person name="Yarden O."/>
            <person name="Zeng Q."/>
            <person name="Rollins J.A."/>
            <person name="Lebrun M.H."/>
            <person name="Dickman M."/>
        </authorList>
    </citation>
    <scope>NUCLEOTIDE SEQUENCE [LARGE SCALE GENOMIC DNA]</scope>
    <source>
        <strain evidence="6 7">B05.10</strain>
    </source>
</reference>
<dbReference type="Pfam" id="PF07929">
    <property type="entry name" value="PRiA4_ORF3"/>
    <property type="match status" value="1"/>
</dbReference>
<reference evidence="6 7" key="3">
    <citation type="journal article" date="2017" name="Mol. Plant Pathol.">
        <title>A gapless genome sequence of the fungus Botrytis cinerea.</title>
        <authorList>
            <person name="Van Kan J.A."/>
            <person name="Stassen J.H."/>
            <person name="Mosbach A."/>
            <person name="Van Der Lee T.A."/>
            <person name="Faino L."/>
            <person name="Farmer A.D."/>
            <person name="Papasotiriou D.G."/>
            <person name="Zhou S."/>
            <person name="Seidl M.F."/>
            <person name="Cottam E."/>
            <person name="Edel D."/>
            <person name="Hahn M."/>
            <person name="Schwartz D.C."/>
            <person name="Dietrich R.A."/>
            <person name="Widdison S."/>
            <person name="Scalliet G."/>
        </authorList>
    </citation>
    <scope>NUCLEOTIDE SEQUENCE [LARGE SCALE GENOMIC DNA]</scope>
    <source>
        <strain evidence="6 7">B05.10</strain>
    </source>
</reference>
<dbReference type="Gene3D" id="6.10.140.2220">
    <property type="match status" value="1"/>
</dbReference>
<keyword evidence="3" id="KW-0862">Zinc</keyword>
<keyword evidence="2 4" id="KW-0863">Zinc-finger</keyword>
<protein>
    <recommendedName>
        <fullName evidence="5">MYND-type domain-containing protein</fullName>
    </recommendedName>
</protein>